<keyword evidence="3" id="KW-1185">Reference proteome</keyword>
<proteinExistence type="predicted"/>
<feature type="compositionally biased region" description="Acidic residues" evidence="1">
    <location>
        <begin position="54"/>
        <end position="78"/>
    </location>
</feature>
<dbReference type="Proteomes" id="UP000023152">
    <property type="component" value="Unassembled WGS sequence"/>
</dbReference>
<evidence type="ECO:0000313" key="2">
    <source>
        <dbReference type="EMBL" id="ETO31429.1"/>
    </source>
</evidence>
<sequence>MKSPQLDVSSQSCVIDPKHRMEQTRTAKENIPQKRNLTQMLNECISYNVMGTGNEDEYENENEGEDEDVDEDVDEDEYKNEKEKEKESETETENENENKNKNENENENERKNENVGNGDREGKAVTKKEKLMKIPALNNLPEVTFANFQINSVPMLILQYDKQRFNNVNHIQKIGQWSIQLILQHWQELLTVEASQPLSFRYVTPIHFF</sequence>
<organism evidence="2 3">
    <name type="scientific">Reticulomyxa filosa</name>
    <dbReference type="NCBI Taxonomy" id="46433"/>
    <lineage>
        <taxon>Eukaryota</taxon>
        <taxon>Sar</taxon>
        <taxon>Rhizaria</taxon>
        <taxon>Retaria</taxon>
        <taxon>Foraminifera</taxon>
        <taxon>Monothalamids</taxon>
        <taxon>Reticulomyxidae</taxon>
        <taxon>Reticulomyxa</taxon>
    </lineage>
</organism>
<feature type="compositionally biased region" description="Polar residues" evidence="1">
    <location>
        <begin position="1"/>
        <end position="13"/>
    </location>
</feature>
<comment type="caution">
    <text evidence="2">The sequence shown here is derived from an EMBL/GenBank/DDBJ whole genome shotgun (WGS) entry which is preliminary data.</text>
</comment>
<feature type="region of interest" description="Disordered" evidence="1">
    <location>
        <begin position="1"/>
        <end position="127"/>
    </location>
</feature>
<feature type="compositionally biased region" description="Basic and acidic residues" evidence="1">
    <location>
        <begin position="96"/>
        <end position="127"/>
    </location>
</feature>
<evidence type="ECO:0000313" key="3">
    <source>
        <dbReference type="Proteomes" id="UP000023152"/>
    </source>
</evidence>
<feature type="compositionally biased region" description="Basic and acidic residues" evidence="1">
    <location>
        <begin position="79"/>
        <end position="89"/>
    </location>
</feature>
<protein>
    <submittedName>
        <fullName evidence="2">Uncharacterized protein</fullName>
    </submittedName>
</protein>
<evidence type="ECO:0000256" key="1">
    <source>
        <dbReference type="SAM" id="MobiDB-lite"/>
    </source>
</evidence>
<name>X6P030_RETFI</name>
<dbReference type="EMBL" id="ASPP01004942">
    <property type="protein sequence ID" value="ETO31429.1"/>
    <property type="molecule type" value="Genomic_DNA"/>
</dbReference>
<gene>
    <name evidence="2" type="ORF">RFI_05695</name>
</gene>
<dbReference type="AlphaFoldDB" id="X6P030"/>
<accession>X6P030</accession>
<feature type="compositionally biased region" description="Basic and acidic residues" evidence="1">
    <location>
        <begin position="16"/>
        <end position="32"/>
    </location>
</feature>
<reference evidence="2 3" key="1">
    <citation type="journal article" date="2013" name="Curr. Biol.">
        <title>The Genome of the Foraminiferan Reticulomyxa filosa.</title>
        <authorList>
            <person name="Glockner G."/>
            <person name="Hulsmann N."/>
            <person name="Schleicher M."/>
            <person name="Noegel A.A."/>
            <person name="Eichinger L."/>
            <person name="Gallinger C."/>
            <person name="Pawlowski J."/>
            <person name="Sierra R."/>
            <person name="Euteneuer U."/>
            <person name="Pillet L."/>
            <person name="Moustafa A."/>
            <person name="Platzer M."/>
            <person name="Groth M."/>
            <person name="Szafranski K."/>
            <person name="Schliwa M."/>
        </authorList>
    </citation>
    <scope>NUCLEOTIDE SEQUENCE [LARGE SCALE GENOMIC DNA]</scope>
</reference>